<dbReference type="SUPFAM" id="SSF53474">
    <property type="entry name" value="alpha/beta-Hydrolases"/>
    <property type="match status" value="1"/>
</dbReference>
<protein>
    <submittedName>
        <fullName evidence="3">Thioesterase</fullName>
    </submittedName>
</protein>
<sequence length="251" mass="29032">MKKIKLFCFPYAGGSARIYNEWKPYLHQSIELRPIELAGRGSRFGEPLYDSLEAAVDNLLEIIEEEILYNNYALFGHSMGALLSFELARKIQNLELPRPTHLFFSGKSSPDIKEDTDKTFHMMEDDEFKEEIMELGGTPPDFFTHPELLDLFFPLLRNDFKLAESNIVAHNNEPFDCDITVLLGKEDDVTSRQADGWKNHSKKNVTLHYYNGGHFFIHDEKEGIIRVVNKTLEDIMKENLRKLYTKGNGLR</sequence>
<comment type="caution">
    <text evidence="3">The sequence shown here is derived from an EMBL/GenBank/DDBJ whole genome shotgun (WGS) entry which is preliminary data.</text>
</comment>
<evidence type="ECO:0000313" key="4">
    <source>
        <dbReference type="Proteomes" id="UP000011135"/>
    </source>
</evidence>
<dbReference type="OrthoDB" id="2213423at2"/>
<dbReference type="RefSeq" id="WP_009582860.1">
    <property type="nucleotide sequence ID" value="NZ_AMZN01000092.1"/>
</dbReference>
<comment type="similarity">
    <text evidence="1">Belongs to the thioesterase family.</text>
</comment>
<dbReference type="Pfam" id="PF00975">
    <property type="entry name" value="Thioesterase"/>
    <property type="match status" value="1"/>
</dbReference>
<reference evidence="3 4" key="1">
    <citation type="submission" date="2012-12" db="EMBL/GenBank/DDBJ databases">
        <title>Genome assembly of Fulvivirga imtechensis AK7.</title>
        <authorList>
            <person name="Nupur N."/>
            <person name="Khatri I."/>
            <person name="Kumar R."/>
            <person name="Subramanian S."/>
            <person name="Pinnaka A."/>
        </authorList>
    </citation>
    <scope>NUCLEOTIDE SEQUENCE [LARGE SCALE GENOMIC DNA]</scope>
    <source>
        <strain evidence="3 4">AK7</strain>
    </source>
</reference>
<dbReference type="InterPro" id="IPR012223">
    <property type="entry name" value="TEII"/>
</dbReference>
<dbReference type="PANTHER" id="PTHR11487:SF0">
    <property type="entry name" value="S-ACYL FATTY ACID SYNTHASE THIOESTERASE, MEDIUM CHAIN"/>
    <property type="match status" value="1"/>
</dbReference>
<dbReference type="InterPro" id="IPR001031">
    <property type="entry name" value="Thioesterase"/>
</dbReference>
<accession>L8JN51</accession>
<gene>
    <name evidence="3" type="ORF">C900_05795</name>
</gene>
<dbReference type="Proteomes" id="UP000011135">
    <property type="component" value="Unassembled WGS sequence"/>
</dbReference>
<dbReference type="STRING" id="1237149.C900_05795"/>
<keyword evidence="4" id="KW-1185">Reference proteome</keyword>
<dbReference type="AlphaFoldDB" id="L8JN51"/>
<dbReference type="PANTHER" id="PTHR11487">
    <property type="entry name" value="THIOESTERASE"/>
    <property type="match status" value="1"/>
</dbReference>
<feature type="domain" description="Thioesterase" evidence="2">
    <location>
        <begin position="5"/>
        <end position="230"/>
    </location>
</feature>
<proteinExistence type="inferred from homology"/>
<dbReference type="Gene3D" id="3.40.50.1820">
    <property type="entry name" value="alpha/beta hydrolase"/>
    <property type="match status" value="1"/>
</dbReference>
<dbReference type="EMBL" id="AMZN01000092">
    <property type="protein sequence ID" value="ELR68782.1"/>
    <property type="molecule type" value="Genomic_DNA"/>
</dbReference>
<organism evidence="3 4">
    <name type="scientific">Fulvivirga imtechensis AK7</name>
    <dbReference type="NCBI Taxonomy" id="1237149"/>
    <lineage>
        <taxon>Bacteria</taxon>
        <taxon>Pseudomonadati</taxon>
        <taxon>Bacteroidota</taxon>
        <taxon>Cytophagia</taxon>
        <taxon>Cytophagales</taxon>
        <taxon>Fulvivirgaceae</taxon>
        <taxon>Fulvivirga</taxon>
    </lineage>
</organism>
<dbReference type="GO" id="GO:0008610">
    <property type="term" value="P:lipid biosynthetic process"/>
    <property type="evidence" value="ECO:0007669"/>
    <property type="project" value="TreeGrafter"/>
</dbReference>
<dbReference type="eggNOG" id="COG3208">
    <property type="taxonomic scope" value="Bacteria"/>
</dbReference>
<evidence type="ECO:0000259" key="2">
    <source>
        <dbReference type="Pfam" id="PF00975"/>
    </source>
</evidence>
<evidence type="ECO:0000313" key="3">
    <source>
        <dbReference type="EMBL" id="ELR68782.1"/>
    </source>
</evidence>
<evidence type="ECO:0000256" key="1">
    <source>
        <dbReference type="ARBA" id="ARBA00007169"/>
    </source>
</evidence>
<name>L8JN51_9BACT</name>
<dbReference type="InterPro" id="IPR029058">
    <property type="entry name" value="AB_hydrolase_fold"/>
</dbReference>